<dbReference type="AlphaFoldDB" id="A0A398CAG5"/>
<dbReference type="EMBL" id="QXJC01000001">
    <property type="protein sequence ID" value="RID99812.1"/>
    <property type="molecule type" value="Genomic_DNA"/>
</dbReference>
<dbReference type="InterPro" id="IPR007655">
    <property type="entry name" value="Slam_C"/>
</dbReference>
<feature type="domain" description="Surface lipoprotein assembly modifier C-terminal" evidence="1">
    <location>
        <begin position="205"/>
        <end position="445"/>
    </location>
</feature>
<keyword evidence="3" id="KW-1185">Reference proteome</keyword>
<dbReference type="InterPro" id="IPR011990">
    <property type="entry name" value="TPR-like_helical_dom_sf"/>
</dbReference>
<dbReference type="Proteomes" id="UP000266302">
    <property type="component" value="Unassembled WGS sequence"/>
</dbReference>
<reference evidence="2 3" key="1">
    <citation type="submission" date="2018-09" db="EMBL/GenBank/DDBJ databases">
        <title>Draft genome of Simplicispira sp. NY-02.</title>
        <authorList>
            <person name="Im W.T."/>
        </authorList>
    </citation>
    <scope>NUCLEOTIDE SEQUENCE [LARGE SCALE GENOMIC DNA]</scope>
    <source>
        <strain evidence="2 3">NY-02</strain>
    </source>
</reference>
<proteinExistence type="predicted"/>
<sequence length="445" mass="47661">MPVDAFDRSPWIAVWCVCLAACGSGGARAGDLPVVTPEGTQTVSAEDFPRLAAEEPQRAGDPAFDAALGRAAYAAAQYPRAVLAWERVVALQPDNVIAQLELGRALFAVGDKRTALALSKAVREQGIPVDAALDIDQFLVSYDRADYRGASSIKGYAELAVGHDSNANAGPDASALLASPLAGVPAWVLAPGAQATSASFGSALLAVRGRHVLDAGWSLVGAASASTRNHTQAARAYDNSQLDANAGVAWRRERNEVILSGVYGSQLLDGARLRSMGGVQGEWIYRVDGFRQWGSFVQWLDVRYPHQSIRSVQRSIAGVSYSQVFRNGALAYGSVYGGRESPDASGAADLGQHLTGWQLGGQVPLTHSLALFAALSGERRHYGASDPFFAVRRHDQQASVSLGVSWVPAQDWRITPQWTLVKNDSSIPVTQYQRRVFSITVRRDF</sequence>
<accession>A0A398CAG5</accession>
<evidence type="ECO:0000313" key="2">
    <source>
        <dbReference type="EMBL" id="RID99812.1"/>
    </source>
</evidence>
<dbReference type="OrthoDB" id="8832982at2"/>
<evidence type="ECO:0000313" key="3">
    <source>
        <dbReference type="Proteomes" id="UP000266302"/>
    </source>
</evidence>
<gene>
    <name evidence="2" type="ORF">D3F03_05355</name>
</gene>
<dbReference type="Gene3D" id="1.25.40.10">
    <property type="entry name" value="Tetratricopeptide repeat domain"/>
    <property type="match status" value="1"/>
</dbReference>
<dbReference type="Pfam" id="PF04575">
    <property type="entry name" value="SlipAM"/>
    <property type="match status" value="1"/>
</dbReference>
<dbReference type="RefSeq" id="WP_119108256.1">
    <property type="nucleotide sequence ID" value="NZ_QXJC01000001.1"/>
</dbReference>
<evidence type="ECO:0000259" key="1">
    <source>
        <dbReference type="Pfam" id="PF04575"/>
    </source>
</evidence>
<protein>
    <submittedName>
        <fullName evidence="2">DUF560 domain-containing protein</fullName>
    </submittedName>
</protein>
<comment type="caution">
    <text evidence="2">The sequence shown here is derived from an EMBL/GenBank/DDBJ whole genome shotgun (WGS) entry which is preliminary data.</text>
</comment>
<dbReference type="SUPFAM" id="SSF48452">
    <property type="entry name" value="TPR-like"/>
    <property type="match status" value="1"/>
</dbReference>
<name>A0A398CAG5_9BURK</name>
<organism evidence="2 3">
    <name type="scientific">Simplicispira hankyongi</name>
    <dbReference type="NCBI Taxonomy" id="2315688"/>
    <lineage>
        <taxon>Bacteria</taxon>
        <taxon>Pseudomonadati</taxon>
        <taxon>Pseudomonadota</taxon>
        <taxon>Betaproteobacteria</taxon>
        <taxon>Burkholderiales</taxon>
        <taxon>Comamonadaceae</taxon>
        <taxon>Simplicispira</taxon>
    </lineage>
</organism>